<dbReference type="Gene3D" id="1.10.357.150">
    <property type="match status" value="1"/>
</dbReference>
<comment type="caution">
    <text evidence="3">The sequence shown here is derived from an EMBL/GenBank/DDBJ whole genome shotgun (WGS) entry which is preliminary data.</text>
</comment>
<dbReference type="Pfam" id="PF22766">
    <property type="entry name" value="ZW10_C2"/>
    <property type="match status" value="1"/>
</dbReference>
<dbReference type="InterPro" id="IPR046362">
    <property type="entry name" value="Zw10/DSL1_C_sf"/>
</dbReference>
<evidence type="ECO:0000313" key="4">
    <source>
        <dbReference type="Proteomes" id="UP001586593"/>
    </source>
</evidence>
<name>A0ABR3Y4L4_9PEZI</name>
<evidence type="ECO:0000259" key="2">
    <source>
        <dbReference type="Pfam" id="PF22766"/>
    </source>
</evidence>
<dbReference type="EMBL" id="JAZHXJ010000011">
    <property type="protein sequence ID" value="KAL1882993.1"/>
    <property type="molecule type" value="Genomic_DNA"/>
</dbReference>
<dbReference type="PANTHER" id="PTHR12205">
    <property type="entry name" value="CENTROMERE/KINETOCHORE PROTEIN ZW10"/>
    <property type="match status" value="1"/>
</dbReference>
<gene>
    <name evidence="3" type="ORF">VTK73DRAFT_515</name>
</gene>
<keyword evidence="4" id="KW-1185">Reference proteome</keyword>
<sequence>MAGQEIAKALVEFALYGAFPEEGTSSLEIGPDQLPAAVEALLEAKSKLQADIHAVNSETASDVSTWQAQAESVQDDIVRSKAIASEIMKHADAPDVSGKTTELAEAKASFLRREISYTNHVLQALRSIKEVDETLDQVELARDERRILDALHLLEKSWSQLDAIPVSKSCKAVKLLGIRAFELKDDVHQVFDHVWNSLVYVDQQSGRIFLSTTREDEPMDISDAVIGLRAYKEVDQRACRLWQDLDEALLKARMDIRNKTPSKLSVIDGVLQADGTTDGSLKSLFEDLERVLRYLTERFPVDMVESISSVMIPDIVTRIITVWLDMAVPHSLQGIDEFQNVISEVRAFCTSLSSLGLSGYGELQDWVDSAPRVWLNKCREAALEAIRSKLAEGIGAPKQVEKIEKQMVSNAERRELAASSATVEGADDDWDAAWSNEPTTTHDDVPAQEGSTGEGQTEDDGADAWGWGDEGLDETASEGNLMEEASPHTEPTREDSVAEAAAEEDDPVEAWGWGDDDQQAATEPSAPISKKLSGQEPRTKELVLKETYRISSMPEPVLALISAILEDGATLATPEYESSPVAAAAAGLFSIPTLVLAMFRALSPRYYMQDIGGNMYLYNDAAYLADRLQDFASNWKGRMDISSRAKAMLRLENDVKSLQNFANRAYSNEMNTQRVVLGDLLGGEQNLMQQDETESLVDSAVARVRALATAWEGVLARSVWCQAVGSLVDTISTKFISDVMDLPSIGQDEAYNISRLISTVTELDNLFLPSRLSGVNPVEDEIPTTAQYASSWLRLKYLSEVLQSNLRDVRYLWMESELSLYFTVDEVVDLINLSFEDNSRTREVIREIRQNPQPKQDDS</sequence>
<dbReference type="Proteomes" id="UP001586593">
    <property type="component" value="Unassembled WGS sequence"/>
</dbReference>
<dbReference type="PANTHER" id="PTHR12205:SF0">
    <property type="entry name" value="CENTROMERE_KINETOCHORE PROTEIN ZW10 HOMOLOG"/>
    <property type="match status" value="1"/>
</dbReference>
<feature type="region of interest" description="Disordered" evidence="1">
    <location>
        <begin position="414"/>
        <end position="537"/>
    </location>
</feature>
<feature type="domain" description="ZW10 C-terminal helical" evidence="2">
    <location>
        <begin position="697"/>
        <end position="847"/>
    </location>
</feature>
<feature type="compositionally biased region" description="Basic and acidic residues" evidence="1">
    <location>
        <begin position="485"/>
        <end position="496"/>
    </location>
</feature>
<proteinExistence type="predicted"/>
<accession>A0ABR3Y4L4</accession>
<dbReference type="InterPro" id="IPR055148">
    <property type="entry name" value="ZW10_C_2"/>
</dbReference>
<protein>
    <recommendedName>
        <fullName evidence="2">ZW10 C-terminal helical domain-containing protein</fullName>
    </recommendedName>
</protein>
<evidence type="ECO:0000313" key="3">
    <source>
        <dbReference type="EMBL" id="KAL1882993.1"/>
    </source>
</evidence>
<evidence type="ECO:0000256" key="1">
    <source>
        <dbReference type="SAM" id="MobiDB-lite"/>
    </source>
</evidence>
<organism evidence="3 4">
    <name type="scientific">Phialemonium thermophilum</name>
    <dbReference type="NCBI Taxonomy" id="223376"/>
    <lineage>
        <taxon>Eukaryota</taxon>
        <taxon>Fungi</taxon>
        <taxon>Dikarya</taxon>
        <taxon>Ascomycota</taxon>
        <taxon>Pezizomycotina</taxon>
        <taxon>Sordariomycetes</taxon>
        <taxon>Sordariomycetidae</taxon>
        <taxon>Cephalothecales</taxon>
        <taxon>Cephalothecaceae</taxon>
        <taxon>Phialemonium</taxon>
    </lineage>
</organism>
<reference evidence="3 4" key="1">
    <citation type="journal article" date="2024" name="Commun. Biol.">
        <title>Comparative genomic analysis of thermophilic fungi reveals convergent evolutionary adaptations and gene losses.</title>
        <authorList>
            <person name="Steindorff A.S."/>
            <person name="Aguilar-Pontes M.V."/>
            <person name="Robinson A.J."/>
            <person name="Andreopoulos B."/>
            <person name="LaButti K."/>
            <person name="Kuo A."/>
            <person name="Mondo S."/>
            <person name="Riley R."/>
            <person name="Otillar R."/>
            <person name="Haridas S."/>
            <person name="Lipzen A."/>
            <person name="Grimwood J."/>
            <person name="Schmutz J."/>
            <person name="Clum A."/>
            <person name="Reid I.D."/>
            <person name="Moisan M.C."/>
            <person name="Butler G."/>
            <person name="Nguyen T.T.M."/>
            <person name="Dewar K."/>
            <person name="Conant G."/>
            <person name="Drula E."/>
            <person name="Henrissat B."/>
            <person name="Hansel C."/>
            <person name="Singer S."/>
            <person name="Hutchinson M.I."/>
            <person name="de Vries R.P."/>
            <person name="Natvig D.O."/>
            <person name="Powell A.J."/>
            <person name="Tsang A."/>
            <person name="Grigoriev I.V."/>
        </authorList>
    </citation>
    <scope>NUCLEOTIDE SEQUENCE [LARGE SCALE GENOMIC DNA]</scope>
    <source>
        <strain evidence="3 4">ATCC 24622</strain>
    </source>
</reference>
<feature type="compositionally biased region" description="Acidic residues" evidence="1">
    <location>
        <begin position="501"/>
        <end position="518"/>
    </location>
</feature>